<evidence type="ECO:0000313" key="4">
    <source>
        <dbReference type="Proteomes" id="UP001224661"/>
    </source>
</evidence>
<organism evidence="3 4">
    <name type="scientific">Streptomyces solicavernae</name>
    <dbReference type="NCBI Taxonomy" id="3043614"/>
    <lineage>
        <taxon>Bacteria</taxon>
        <taxon>Bacillati</taxon>
        <taxon>Actinomycetota</taxon>
        <taxon>Actinomycetes</taxon>
        <taxon>Kitasatosporales</taxon>
        <taxon>Streptomycetaceae</taxon>
        <taxon>Streptomyces</taxon>
    </lineage>
</organism>
<dbReference type="SMART" id="SM00530">
    <property type="entry name" value="HTH_XRE"/>
    <property type="match status" value="1"/>
</dbReference>
<feature type="domain" description="HTH cro/C1-type" evidence="2">
    <location>
        <begin position="41"/>
        <end position="95"/>
    </location>
</feature>
<dbReference type="SUPFAM" id="SSF47413">
    <property type="entry name" value="lambda repressor-like DNA-binding domains"/>
    <property type="match status" value="1"/>
</dbReference>
<dbReference type="RefSeq" id="WP_282513569.1">
    <property type="nucleotide sequence ID" value="NZ_JASCIR010000009.1"/>
</dbReference>
<accession>A0ABT6RSC0</accession>
<dbReference type="Pfam" id="PF01381">
    <property type="entry name" value="HTH_3"/>
    <property type="match status" value="1"/>
</dbReference>
<evidence type="ECO:0000256" key="1">
    <source>
        <dbReference type="ARBA" id="ARBA00023125"/>
    </source>
</evidence>
<dbReference type="InterPro" id="IPR050807">
    <property type="entry name" value="TransReg_Diox_bact_type"/>
</dbReference>
<evidence type="ECO:0000313" key="3">
    <source>
        <dbReference type="EMBL" id="MDI3387292.1"/>
    </source>
</evidence>
<dbReference type="PANTHER" id="PTHR46797:SF1">
    <property type="entry name" value="METHYLPHOSPHONATE SYNTHASE"/>
    <property type="match status" value="1"/>
</dbReference>
<protein>
    <submittedName>
        <fullName evidence="3">Helix-turn-helix transcriptional regulator</fullName>
    </submittedName>
</protein>
<reference evidence="3 4" key="1">
    <citation type="submission" date="2023-05" db="EMBL/GenBank/DDBJ databases">
        <title>Draft genome sequence of Streptomyces sp. B-S-A8 isolated from a cave soil in Thailand.</title>
        <authorList>
            <person name="Chamroensaksri N."/>
            <person name="Muangham S."/>
        </authorList>
    </citation>
    <scope>NUCLEOTIDE SEQUENCE [LARGE SCALE GENOMIC DNA]</scope>
    <source>
        <strain evidence="3 4">B-S-A8</strain>
    </source>
</reference>
<comment type="caution">
    <text evidence="3">The sequence shown here is derived from an EMBL/GenBank/DDBJ whole genome shotgun (WGS) entry which is preliminary data.</text>
</comment>
<dbReference type="InterPro" id="IPR010982">
    <property type="entry name" value="Lambda_DNA-bd_dom_sf"/>
</dbReference>
<dbReference type="CDD" id="cd00093">
    <property type="entry name" value="HTH_XRE"/>
    <property type="match status" value="1"/>
</dbReference>
<dbReference type="EMBL" id="JASCIR010000009">
    <property type="protein sequence ID" value="MDI3387292.1"/>
    <property type="molecule type" value="Genomic_DNA"/>
</dbReference>
<dbReference type="Proteomes" id="UP001224661">
    <property type="component" value="Unassembled WGS sequence"/>
</dbReference>
<name>A0ABT6RSC0_9ACTN</name>
<keyword evidence="1" id="KW-0238">DNA-binding</keyword>
<keyword evidence="4" id="KW-1185">Reference proteome</keyword>
<dbReference type="Gene3D" id="1.10.260.40">
    <property type="entry name" value="lambda repressor-like DNA-binding domains"/>
    <property type="match status" value="1"/>
</dbReference>
<dbReference type="PROSITE" id="PS50943">
    <property type="entry name" value="HTH_CROC1"/>
    <property type="match status" value="1"/>
</dbReference>
<gene>
    <name evidence="3" type="ORF">QIS99_13925</name>
</gene>
<proteinExistence type="predicted"/>
<dbReference type="PANTHER" id="PTHR46797">
    <property type="entry name" value="HTH-TYPE TRANSCRIPTIONAL REGULATOR"/>
    <property type="match status" value="1"/>
</dbReference>
<evidence type="ECO:0000259" key="2">
    <source>
        <dbReference type="PROSITE" id="PS50943"/>
    </source>
</evidence>
<dbReference type="InterPro" id="IPR001387">
    <property type="entry name" value="Cro/C1-type_HTH"/>
</dbReference>
<sequence length="225" mass="24418">MSHTRWKLARERKLSEGYNETPEVEARRAEIAAAIDLGQLVYDRRTSLGLSQTELAKRARMTQPQISSIESGGVTPTVPILTRLAKALNAKLNVSLEGPRDEATAVHTVVTSSFQVTVRKECLPSPPAALEKHLARVTEELSALSHVNSAIGDATLDLDTATGEVTISVMLTEPLATSEAESLANDVMRTAIHAAGGSTANWGTQAEDPLAEYRRVRSRTEREYT</sequence>